<dbReference type="Proteomes" id="UP000502823">
    <property type="component" value="Unassembled WGS sequence"/>
</dbReference>
<proteinExistence type="predicted"/>
<sequence>MPVYQLRPRLLGVAMLVGSRSHFSDNGCVAVASEAAGCHDVGWAPRSTPRLLRMAPLRHSLRIAPRLDARDTDDTASTLSAPGCGEEDGSVSDLSVFNKNISQRWRRLRRRCSSFTTPSPGTCTSPPPPQCERLLLSGDHPVVVSMPPTGTATPLCSSTSTRPLFPEILMTKLNRLHAGLRKRRAVSVHEMCSSSRGHPTFYVPSPLSKTCEEERTGPVSLPSFTFRDADIRHRKLSSTCSSGRGTATPPTEDLDGRSTSSTSSSMSSSRCRRKSCSPSPPQDHGYDSIEGQVRRSRRWSVADQNCSFVIGGSVSCGFDAVPERGPTSLPYTPEEDTDVHNKQQQLIQQLQEALGEKKEVSGVRWNHHSSGDLMHQRQELSWRSKVLDSSADEGHDEEEEGDEESKFCTLPRHGAGCGAAFTILSISFTKGPGHKGLGFSIVGGHDSPKGNMGIYVKTVFPHGQAADSGRLKEGDEILAVNGKALHGLSHQEAIAVFKEIRAGQVVLHVGRRVPKRRREALLRPCI</sequence>
<dbReference type="PANTHER" id="PTHR11324">
    <property type="entry name" value="IL16-RELATED"/>
    <property type="match status" value="1"/>
</dbReference>
<gene>
    <name evidence="3" type="ORF">Cfor_11779</name>
</gene>
<feature type="compositionally biased region" description="Polar residues" evidence="1">
    <location>
        <begin position="237"/>
        <end position="249"/>
    </location>
</feature>
<comment type="caution">
    <text evidence="3">The sequence shown here is derived from an EMBL/GenBank/DDBJ whole genome shotgun (WGS) entry which is preliminary data.</text>
</comment>
<dbReference type="PROSITE" id="PS50106">
    <property type="entry name" value="PDZ"/>
    <property type="match status" value="1"/>
</dbReference>
<evidence type="ECO:0000256" key="1">
    <source>
        <dbReference type="SAM" id="MobiDB-lite"/>
    </source>
</evidence>
<dbReference type="InterPro" id="IPR001478">
    <property type="entry name" value="PDZ"/>
</dbReference>
<feature type="region of interest" description="Disordered" evidence="1">
    <location>
        <begin position="236"/>
        <end position="293"/>
    </location>
</feature>
<reference evidence="4" key="1">
    <citation type="submission" date="2020-01" db="EMBL/GenBank/DDBJ databases">
        <title>Draft genome sequence of the Termite Coptotermes fromosanus.</title>
        <authorList>
            <person name="Itakura S."/>
            <person name="Yosikawa Y."/>
            <person name="Umezawa K."/>
        </authorList>
    </citation>
    <scope>NUCLEOTIDE SEQUENCE [LARGE SCALE GENOMIC DNA]</scope>
</reference>
<evidence type="ECO:0000259" key="2">
    <source>
        <dbReference type="PROSITE" id="PS50106"/>
    </source>
</evidence>
<feature type="domain" description="PDZ" evidence="2">
    <location>
        <begin position="425"/>
        <end position="499"/>
    </location>
</feature>
<dbReference type="PANTHER" id="PTHR11324:SF16">
    <property type="entry name" value="PDZ DOMAIN-CONTAINING PROTEIN 2"/>
    <property type="match status" value="1"/>
</dbReference>
<feature type="region of interest" description="Disordered" evidence="1">
    <location>
        <begin position="384"/>
        <end position="406"/>
    </location>
</feature>
<dbReference type="InParanoid" id="A0A6L2Q2B3"/>
<dbReference type="Gene3D" id="2.30.42.10">
    <property type="match status" value="1"/>
</dbReference>
<dbReference type="Pfam" id="PF00595">
    <property type="entry name" value="PDZ"/>
    <property type="match status" value="1"/>
</dbReference>
<evidence type="ECO:0000313" key="3">
    <source>
        <dbReference type="EMBL" id="GFG37702.1"/>
    </source>
</evidence>
<feature type="compositionally biased region" description="Acidic residues" evidence="1">
    <location>
        <begin position="390"/>
        <end position="403"/>
    </location>
</feature>
<name>A0A6L2Q2B3_COPFO</name>
<organism evidence="3 4">
    <name type="scientific">Coptotermes formosanus</name>
    <name type="common">Formosan subterranean termite</name>
    <dbReference type="NCBI Taxonomy" id="36987"/>
    <lineage>
        <taxon>Eukaryota</taxon>
        <taxon>Metazoa</taxon>
        <taxon>Ecdysozoa</taxon>
        <taxon>Arthropoda</taxon>
        <taxon>Hexapoda</taxon>
        <taxon>Insecta</taxon>
        <taxon>Pterygota</taxon>
        <taxon>Neoptera</taxon>
        <taxon>Polyneoptera</taxon>
        <taxon>Dictyoptera</taxon>
        <taxon>Blattodea</taxon>
        <taxon>Blattoidea</taxon>
        <taxon>Termitoidae</taxon>
        <taxon>Rhinotermitidae</taxon>
        <taxon>Coptotermes</taxon>
    </lineage>
</organism>
<dbReference type="InterPro" id="IPR036034">
    <property type="entry name" value="PDZ_sf"/>
</dbReference>
<accession>A0A6L2Q2B3</accession>
<dbReference type="OrthoDB" id="6022711at2759"/>
<dbReference type="SUPFAM" id="SSF50156">
    <property type="entry name" value="PDZ domain-like"/>
    <property type="match status" value="1"/>
</dbReference>
<dbReference type="SMART" id="SM00228">
    <property type="entry name" value="PDZ"/>
    <property type="match status" value="1"/>
</dbReference>
<dbReference type="EMBL" id="BLKM01009743">
    <property type="protein sequence ID" value="GFG37702.1"/>
    <property type="molecule type" value="Genomic_DNA"/>
</dbReference>
<evidence type="ECO:0000313" key="4">
    <source>
        <dbReference type="Proteomes" id="UP000502823"/>
    </source>
</evidence>
<keyword evidence="4" id="KW-1185">Reference proteome</keyword>
<feature type="compositionally biased region" description="Low complexity" evidence="1">
    <location>
        <begin position="257"/>
        <end position="269"/>
    </location>
</feature>
<protein>
    <recommendedName>
        <fullName evidence="2">PDZ domain-containing protein</fullName>
    </recommendedName>
</protein>
<dbReference type="CDD" id="cd06759">
    <property type="entry name" value="PDZ3_PDZD2-PDZ1_hPro-IL-16-like"/>
    <property type="match status" value="1"/>
</dbReference>
<dbReference type="AlphaFoldDB" id="A0A6L2Q2B3"/>